<evidence type="ECO:0000256" key="2">
    <source>
        <dbReference type="ARBA" id="ARBA00001974"/>
    </source>
</evidence>
<dbReference type="SUPFAM" id="SSF51905">
    <property type="entry name" value="FAD/NAD(P)-binding domain"/>
    <property type="match status" value="1"/>
</dbReference>
<evidence type="ECO:0000256" key="3">
    <source>
        <dbReference type="ARBA" id="ARBA00002185"/>
    </source>
</evidence>
<comment type="subcellular location">
    <subcellularLocation>
        <location evidence="12">Cytoplasm</location>
    </subcellularLocation>
</comment>
<dbReference type="InterPro" id="IPR036188">
    <property type="entry name" value="FAD/NAD-bd_sf"/>
</dbReference>
<dbReference type="PANTHER" id="PTHR42923">
    <property type="entry name" value="PROTOPORPHYRINOGEN OXIDASE"/>
    <property type="match status" value="1"/>
</dbReference>
<dbReference type="Proteomes" id="UP001165135">
    <property type="component" value="Unassembled WGS sequence"/>
</dbReference>
<evidence type="ECO:0000256" key="8">
    <source>
        <dbReference type="ARBA" id="ARBA00022630"/>
    </source>
</evidence>
<dbReference type="Pfam" id="PF01593">
    <property type="entry name" value="Amino_oxidase"/>
    <property type="match status" value="1"/>
</dbReference>
<dbReference type="EC" id="1.3.3.15" evidence="6 12"/>
<organism evidence="15 16">
    <name type="scientific">Actinoallomurus iriomotensis</name>
    <dbReference type="NCBI Taxonomy" id="478107"/>
    <lineage>
        <taxon>Bacteria</taxon>
        <taxon>Bacillati</taxon>
        <taxon>Actinomycetota</taxon>
        <taxon>Actinomycetes</taxon>
        <taxon>Streptosporangiales</taxon>
        <taxon>Thermomonosporaceae</taxon>
        <taxon>Actinoallomurus</taxon>
    </lineage>
</organism>
<dbReference type="Gene3D" id="3.50.50.60">
    <property type="entry name" value="FAD/NAD(P)-binding domain"/>
    <property type="match status" value="1"/>
</dbReference>
<comment type="function">
    <text evidence="3 12">Involved in coproporphyrin-dependent heme b biosynthesis. Catalyzes the oxidation of coproporphyrinogen III to coproporphyrin III.</text>
</comment>
<protein>
    <recommendedName>
        <fullName evidence="7 12">Coproporphyrinogen III oxidase</fullName>
        <ecNumber evidence="6 12">1.3.3.15</ecNumber>
    </recommendedName>
</protein>
<dbReference type="InterPro" id="IPR004572">
    <property type="entry name" value="Protoporphyrinogen_oxidase"/>
</dbReference>
<feature type="domain" description="Amine oxidase" evidence="14">
    <location>
        <begin position="17"/>
        <end position="463"/>
    </location>
</feature>
<evidence type="ECO:0000259" key="14">
    <source>
        <dbReference type="Pfam" id="PF01593"/>
    </source>
</evidence>
<dbReference type="SUPFAM" id="SSF54373">
    <property type="entry name" value="FAD-linked reductases, C-terminal domain"/>
    <property type="match status" value="1"/>
</dbReference>
<comment type="cofactor">
    <cofactor evidence="2 12">
        <name>FAD</name>
        <dbReference type="ChEBI" id="CHEBI:57692"/>
    </cofactor>
</comment>
<feature type="compositionally biased region" description="Basic and acidic residues" evidence="13">
    <location>
        <begin position="465"/>
        <end position="488"/>
    </location>
</feature>
<keyword evidence="8 12" id="KW-0285">Flavoprotein</keyword>
<feature type="region of interest" description="Disordered" evidence="13">
    <location>
        <begin position="464"/>
        <end position="488"/>
    </location>
</feature>
<evidence type="ECO:0000256" key="7">
    <source>
        <dbReference type="ARBA" id="ARBA00019046"/>
    </source>
</evidence>
<keyword evidence="10 12" id="KW-0560">Oxidoreductase</keyword>
<dbReference type="PANTHER" id="PTHR42923:SF3">
    <property type="entry name" value="PROTOPORPHYRINOGEN OXIDASE"/>
    <property type="match status" value="1"/>
</dbReference>
<sequence length="488" mass="50531">MTDAPTRAHVAVVGGGIAGLTAAYHAAKGGARVTLLEGSADVGGKLRVSEVAGLAVDEGAEAMLARRPEGLELVRELGIGDRLAFPGTTSSAIWSRGALHDMPSGHIMGVPADLVALARSGVLSAAGMARVPLDLVRPATPRGEDVSVAGLVGARMGAEVVDRLVEPLLGGVYAGRADDLSFEATMPGLADAARTHRSLIAAARAVREAAPASSGPVFTTLTGGMGAFAQSLASRVTDLDVTLRTETMVRELRRGPEGWRLTVGPAREPELVEADAVILAVPARAARRLLQEEVPAASAELGRIGYASMAIVTLAYSATAFPRPPRRSGYLVPAVESDGVKAVTFSTTKWPHLLDDAPGVVVVRCSIGRYGEEQVLQRPDEELKALAMTELARTTGVTELPVDSRVTRWGGSLPQYSVGHLDRVARIRGAVAGAPGLAVCGAAYDGVGVPACIASARAAVARVTGDLKSRGESKTTGRRRPVPEQKGN</sequence>
<evidence type="ECO:0000256" key="11">
    <source>
        <dbReference type="ARBA" id="ARBA00023133"/>
    </source>
</evidence>
<evidence type="ECO:0000256" key="4">
    <source>
        <dbReference type="ARBA" id="ARBA00004744"/>
    </source>
</evidence>
<comment type="caution">
    <text evidence="15">The sequence shown here is derived from an EMBL/GenBank/DDBJ whole genome shotgun (WGS) entry which is preliminary data.</text>
</comment>
<keyword evidence="11 12" id="KW-0350">Heme biosynthesis</keyword>
<dbReference type="NCBIfam" id="TIGR00562">
    <property type="entry name" value="proto_IX_ox"/>
    <property type="match status" value="1"/>
</dbReference>
<evidence type="ECO:0000313" key="15">
    <source>
        <dbReference type="EMBL" id="GLY78213.1"/>
    </source>
</evidence>
<dbReference type="EMBL" id="BSTJ01000008">
    <property type="protein sequence ID" value="GLY78213.1"/>
    <property type="molecule type" value="Genomic_DNA"/>
</dbReference>
<dbReference type="InterPro" id="IPR050464">
    <property type="entry name" value="Zeta_carotene_desat/Oxidored"/>
</dbReference>
<dbReference type="InterPro" id="IPR002937">
    <property type="entry name" value="Amino_oxidase"/>
</dbReference>
<keyword evidence="12" id="KW-0963">Cytoplasm</keyword>
<evidence type="ECO:0000256" key="9">
    <source>
        <dbReference type="ARBA" id="ARBA00022827"/>
    </source>
</evidence>
<comment type="similarity">
    <text evidence="5 12">Belongs to the protoporphyrinogen/coproporphyrinogen oxidase family. Coproporphyrinogen III oxidase subfamily.</text>
</comment>
<dbReference type="RefSeq" id="WP_285628831.1">
    <property type="nucleotide sequence ID" value="NZ_BSTJ01000008.1"/>
</dbReference>
<keyword evidence="9 12" id="KW-0274">FAD</keyword>
<evidence type="ECO:0000256" key="13">
    <source>
        <dbReference type="SAM" id="MobiDB-lite"/>
    </source>
</evidence>
<evidence type="ECO:0000256" key="1">
    <source>
        <dbReference type="ARBA" id="ARBA00001755"/>
    </source>
</evidence>
<evidence type="ECO:0000256" key="12">
    <source>
        <dbReference type="RuleBase" id="RU364052"/>
    </source>
</evidence>
<comment type="catalytic activity">
    <reaction evidence="1">
        <text>coproporphyrinogen III + 3 O2 = coproporphyrin III + 3 H2O2</text>
        <dbReference type="Rhea" id="RHEA:43436"/>
        <dbReference type="ChEBI" id="CHEBI:15379"/>
        <dbReference type="ChEBI" id="CHEBI:16240"/>
        <dbReference type="ChEBI" id="CHEBI:57309"/>
        <dbReference type="ChEBI" id="CHEBI:131725"/>
        <dbReference type="EC" id="1.3.3.15"/>
    </reaction>
    <physiologicalReaction direction="left-to-right" evidence="1">
        <dbReference type="Rhea" id="RHEA:43437"/>
    </physiologicalReaction>
</comment>
<dbReference type="Gene3D" id="1.10.3110.10">
    <property type="entry name" value="protoporphyrinogen ix oxidase, domain 3"/>
    <property type="match status" value="1"/>
</dbReference>
<name>A0A9W6RM55_9ACTN</name>
<dbReference type="GO" id="GO:0006783">
    <property type="term" value="P:heme biosynthetic process"/>
    <property type="evidence" value="ECO:0007669"/>
    <property type="project" value="UniProtKB-UniRule"/>
</dbReference>
<dbReference type="Gene3D" id="3.90.660.20">
    <property type="entry name" value="Protoporphyrinogen oxidase, mitochondrial, domain 2"/>
    <property type="match status" value="1"/>
</dbReference>
<proteinExistence type="inferred from homology"/>
<dbReference type="GO" id="GO:0004729">
    <property type="term" value="F:oxygen-dependent protoporphyrinogen oxidase activity"/>
    <property type="evidence" value="ECO:0007669"/>
    <property type="project" value="UniProtKB-UniRule"/>
</dbReference>
<dbReference type="GO" id="GO:0005737">
    <property type="term" value="C:cytoplasm"/>
    <property type="evidence" value="ECO:0007669"/>
    <property type="project" value="UniProtKB-SubCell"/>
</dbReference>
<evidence type="ECO:0000256" key="5">
    <source>
        <dbReference type="ARBA" id="ARBA00008310"/>
    </source>
</evidence>
<evidence type="ECO:0000313" key="16">
    <source>
        <dbReference type="Proteomes" id="UP001165135"/>
    </source>
</evidence>
<evidence type="ECO:0000256" key="6">
    <source>
        <dbReference type="ARBA" id="ARBA00012402"/>
    </source>
</evidence>
<reference evidence="15" key="1">
    <citation type="submission" date="2023-03" db="EMBL/GenBank/DDBJ databases">
        <title>Actinoallomurus iriomotensis NBRC 103681.</title>
        <authorList>
            <person name="Ichikawa N."/>
            <person name="Sato H."/>
            <person name="Tonouchi N."/>
        </authorList>
    </citation>
    <scope>NUCLEOTIDE SEQUENCE</scope>
    <source>
        <strain evidence="15">NBRC 103681</strain>
    </source>
</reference>
<evidence type="ECO:0000256" key="10">
    <source>
        <dbReference type="ARBA" id="ARBA00023002"/>
    </source>
</evidence>
<gene>
    <name evidence="15" type="primary">hemY</name>
    <name evidence="15" type="ORF">Airi01_064800</name>
</gene>
<dbReference type="AlphaFoldDB" id="A0A9W6RM55"/>
<accession>A0A9W6RM55</accession>
<comment type="pathway">
    <text evidence="4 12">Porphyrin-containing compound metabolism; protoheme biosynthesis.</text>
</comment>